<protein>
    <submittedName>
        <fullName evidence="3">Uncharacterized protein</fullName>
    </submittedName>
</protein>
<keyword evidence="2" id="KW-0812">Transmembrane</keyword>
<evidence type="ECO:0000256" key="1">
    <source>
        <dbReference type="SAM" id="MobiDB-lite"/>
    </source>
</evidence>
<organism evidence="3">
    <name type="scientific">viral metagenome</name>
    <dbReference type="NCBI Taxonomy" id="1070528"/>
    <lineage>
        <taxon>unclassified sequences</taxon>
        <taxon>metagenomes</taxon>
        <taxon>organismal metagenomes</taxon>
    </lineage>
</organism>
<dbReference type="EMBL" id="MN740153">
    <property type="protein sequence ID" value="QHT90190.1"/>
    <property type="molecule type" value="Genomic_DNA"/>
</dbReference>
<sequence>MGDSTRLSDLPSMQENIHYQLQAPMQPTVFPPSQQQQPSFQNHGNQSLANTVIQGASQSNYMPINIHPNPYGNSNDGGGIGNELPPWSEGRRSTGTEAGEGNQTRRNMVSSQDQMTSMDSLPDFVPSQHQKLPSRDIPMSTTNYSQDEEIHANYIPPPPKTKRVKDYIKEYDETESTRIREHESSKFREHWIEEAFRSYQLPLLIAILYFIFQMNVVSRVLFLYLGKLGWFYQEDGAMNIYGMLFKSILFAIVYWVIQYILYYI</sequence>
<proteinExistence type="predicted"/>
<reference evidence="3" key="1">
    <citation type="journal article" date="2020" name="Nature">
        <title>Giant virus diversity and host interactions through global metagenomics.</title>
        <authorList>
            <person name="Schulz F."/>
            <person name="Roux S."/>
            <person name="Paez-Espino D."/>
            <person name="Jungbluth S."/>
            <person name="Walsh D.A."/>
            <person name="Denef V.J."/>
            <person name="McMahon K.D."/>
            <person name="Konstantinidis K.T."/>
            <person name="Eloe-Fadrosh E.A."/>
            <person name="Kyrpides N.C."/>
            <person name="Woyke T."/>
        </authorList>
    </citation>
    <scope>NUCLEOTIDE SEQUENCE</scope>
    <source>
        <strain evidence="3">GVMAG-M-3300023184-68</strain>
    </source>
</reference>
<dbReference type="AlphaFoldDB" id="A0A6C0IC89"/>
<accession>A0A6C0IC89</accession>
<keyword evidence="2" id="KW-0472">Membrane</keyword>
<feature type="compositionally biased region" description="Polar residues" evidence="1">
    <location>
        <begin position="95"/>
        <end position="111"/>
    </location>
</feature>
<evidence type="ECO:0000256" key="2">
    <source>
        <dbReference type="SAM" id="Phobius"/>
    </source>
</evidence>
<feature type="transmembrane region" description="Helical" evidence="2">
    <location>
        <begin position="240"/>
        <end position="262"/>
    </location>
</feature>
<keyword evidence="2" id="KW-1133">Transmembrane helix</keyword>
<name>A0A6C0IC89_9ZZZZ</name>
<feature type="transmembrane region" description="Helical" evidence="2">
    <location>
        <begin position="203"/>
        <end position="225"/>
    </location>
</feature>
<evidence type="ECO:0000313" key="3">
    <source>
        <dbReference type="EMBL" id="QHT90190.1"/>
    </source>
</evidence>
<feature type="region of interest" description="Disordered" evidence="1">
    <location>
        <begin position="60"/>
        <end position="111"/>
    </location>
</feature>